<keyword evidence="1" id="KW-0732">Signal</keyword>
<dbReference type="EMBL" id="JAEDAE010000004">
    <property type="protein sequence ID" value="MBH8558539.1"/>
    <property type="molecule type" value="Genomic_DNA"/>
</dbReference>
<dbReference type="RefSeq" id="WP_198075506.1">
    <property type="nucleotide sequence ID" value="NZ_JAEDAE010000004.1"/>
</dbReference>
<evidence type="ECO:0000313" key="2">
    <source>
        <dbReference type="EMBL" id="MBH8558539.1"/>
    </source>
</evidence>
<dbReference type="Proteomes" id="UP000625631">
    <property type="component" value="Unassembled WGS sequence"/>
</dbReference>
<dbReference type="NCBIfam" id="TIGR04183">
    <property type="entry name" value="Por_Secre_tail"/>
    <property type="match status" value="1"/>
</dbReference>
<dbReference type="Gene3D" id="2.80.10.50">
    <property type="match status" value="1"/>
</dbReference>
<dbReference type="Pfam" id="PF06739">
    <property type="entry name" value="SBBP"/>
    <property type="match status" value="1"/>
</dbReference>
<dbReference type="InterPro" id="IPR052918">
    <property type="entry name" value="Motility_Chemotaxis_Reg"/>
</dbReference>
<comment type="caution">
    <text evidence="2">The sequence shown here is derived from an EMBL/GenBank/DDBJ whole genome shotgun (WGS) entry which is preliminary data.</text>
</comment>
<name>A0ABS0Q786_9BACT</name>
<proteinExistence type="predicted"/>
<dbReference type="PANTHER" id="PTHR35580">
    <property type="entry name" value="CELL SURFACE GLYCOPROTEIN (S-LAYER PROTEIN)-LIKE PROTEIN"/>
    <property type="match status" value="1"/>
</dbReference>
<sequence>MKFMLRLRAALAGLAVGTALTASAQTMPAPAWTSARSLGTGSQFAGGAAIDAAGNTYEAGSFNTNITLDGVTLTSQGSTDGYLAKFSPSGALLWVRQIGSAGYDSAFEVAVDASGNAYLVGSFTGTIALGNGSTLQLDAGTTGGSSKGFLVRFSPQGTPVWAQQSSPSVVSSSTMSGVGLDAAGNVCVGGLMYRTLTIGSSTVSTSASNAEGTFLGRFSAGTGALQQLTLGLEYAPTTGGTTTYYFPQLIVAPAGQLYLLTQFSQALNVAGVGSFSSRGLTDVLVARFGTTGTPEWAQQFGGTGIERAVNGTVDAAGNIYVAGYFSGPATFGSSTLAGFGSFDGCLVKYSPQGTQLWVKAVGGSDSDGLYDVLLDAAGNVYTTGNFNGTAQFGGAALTSAGLGDVVVASYTPQGQLRWQQQAGGPANDIGTYLALDPYENLVVRGRFGGTCPFGAQVLSTTAPFEAYVARLGSVGLATRAAALAQLAAYPNPATTWLQLPALAVGTRVQLFDALGRVARETPVAADASISVQGLAPGLYTLRATDVQGQTLAGKVSVE</sequence>
<gene>
    <name evidence="2" type="ORF">I7X13_10805</name>
</gene>
<feature type="chain" id="PRO_5047131578" evidence="1">
    <location>
        <begin position="25"/>
        <end position="558"/>
    </location>
</feature>
<feature type="signal peptide" evidence="1">
    <location>
        <begin position="1"/>
        <end position="24"/>
    </location>
</feature>
<keyword evidence="3" id="KW-1185">Reference proteome</keyword>
<dbReference type="SUPFAM" id="SSF101898">
    <property type="entry name" value="NHL repeat"/>
    <property type="match status" value="1"/>
</dbReference>
<accession>A0ABS0Q786</accession>
<evidence type="ECO:0000256" key="1">
    <source>
        <dbReference type="SAM" id="SignalP"/>
    </source>
</evidence>
<organism evidence="2 3">
    <name type="scientific">Hymenobacter negativus</name>
    <dbReference type="NCBI Taxonomy" id="2795026"/>
    <lineage>
        <taxon>Bacteria</taxon>
        <taxon>Pseudomonadati</taxon>
        <taxon>Bacteroidota</taxon>
        <taxon>Cytophagia</taxon>
        <taxon>Cytophagales</taxon>
        <taxon>Hymenobacteraceae</taxon>
        <taxon>Hymenobacter</taxon>
    </lineage>
</organism>
<reference evidence="2 3" key="1">
    <citation type="submission" date="2020-12" db="EMBL/GenBank/DDBJ databases">
        <title>Hymenobacter sp.</title>
        <authorList>
            <person name="Kim M.K."/>
        </authorList>
    </citation>
    <scope>NUCLEOTIDE SEQUENCE [LARGE SCALE GENOMIC DNA]</scope>
    <source>
        <strain evidence="2 3">BT442</strain>
    </source>
</reference>
<dbReference type="InterPro" id="IPR026444">
    <property type="entry name" value="Secre_tail"/>
</dbReference>
<dbReference type="PANTHER" id="PTHR35580:SF1">
    <property type="entry name" value="PHYTASE-LIKE DOMAIN-CONTAINING PROTEIN"/>
    <property type="match status" value="1"/>
</dbReference>
<dbReference type="InterPro" id="IPR010620">
    <property type="entry name" value="SBBP_repeat"/>
</dbReference>
<protein>
    <submittedName>
        <fullName evidence="2">T9SS type A sorting domain-containing protein</fullName>
    </submittedName>
</protein>
<evidence type="ECO:0000313" key="3">
    <source>
        <dbReference type="Proteomes" id="UP000625631"/>
    </source>
</evidence>